<dbReference type="PANTHER" id="PTHR21087">
    <property type="entry name" value="SHIKIMATE KINASE"/>
    <property type="match status" value="1"/>
</dbReference>
<comment type="caution">
    <text evidence="3">The sequence shown here is derived from an EMBL/GenBank/DDBJ whole genome shotgun (WGS) entry which is preliminary data.</text>
</comment>
<dbReference type="GO" id="GO:0008652">
    <property type="term" value="P:amino acid biosynthetic process"/>
    <property type="evidence" value="ECO:0007669"/>
    <property type="project" value="UniProtKB-KW"/>
</dbReference>
<evidence type="ECO:0000256" key="2">
    <source>
        <dbReference type="ARBA" id="ARBA00023141"/>
    </source>
</evidence>
<dbReference type="GO" id="GO:0009073">
    <property type="term" value="P:aromatic amino acid family biosynthetic process"/>
    <property type="evidence" value="ECO:0007669"/>
    <property type="project" value="UniProtKB-KW"/>
</dbReference>
<dbReference type="InterPro" id="IPR027417">
    <property type="entry name" value="P-loop_NTPase"/>
</dbReference>
<keyword evidence="4" id="KW-1185">Reference proteome</keyword>
<reference evidence="3 4" key="1">
    <citation type="submission" date="2018-01" db="EMBL/GenBank/DDBJ databases">
        <title>Draft genome sequence of Sphaerisporangium sp. 7K107.</title>
        <authorList>
            <person name="Sahin N."/>
            <person name="Saygin H."/>
            <person name="Ay H."/>
        </authorList>
    </citation>
    <scope>NUCLEOTIDE SEQUENCE [LARGE SCALE GENOMIC DNA]</scope>
    <source>
        <strain evidence="3 4">7K107</strain>
    </source>
</reference>
<dbReference type="PANTHER" id="PTHR21087:SF16">
    <property type="entry name" value="SHIKIMATE KINASE 1, CHLOROPLASTIC"/>
    <property type="match status" value="1"/>
</dbReference>
<organism evidence="3 4">
    <name type="scientific">Spongiactinospora gelatinilytica</name>
    <dbReference type="NCBI Taxonomy" id="2666298"/>
    <lineage>
        <taxon>Bacteria</taxon>
        <taxon>Bacillati</taxon>
        <taxon>Actinomycetota</taxon>
        <taxon>Actinomycetes</taxon>
        <taxon>Streptosporangiales</taxon>
        <taxon>Streptosporangiaceae</taxon>
        <taxon>Spongiactinospora</taxon>
    </lineage>
</organism>
<protein>
    <submittedName>
        <fullName evidence="3">Shikimate kinase</fullName>
    </submittedName>
</protein>
<dbReference type="SUPFAM" id="SSF52540">
    <property type="entry name" value="P-loop containing nucleoside triphosphate hydrolases"/>
    <property type="match status" value="1"/>
</dbReference>
<evidence type="ECO:0000313" key="4">
    <source>
        <dbReference type="Proteomes" id="UP000248544"/>
    </source>
</evidence>
<dbReference type="InterPro" id="IPR031322">
    <property type="entry name" value="Shikimate/glucono_kinase"/>
</dbReference>
<evidence type="ECO:0000256" key="1">
    <source>
        <dbReference type="ARBA" id="ARBA00022605"/>
    </source>
</evidence>
<keyword evidence="3" id="KW-0808">Transferase</keyword>
<evidence type="ECO:0000313" key="3">
    <source>
        <dbReference type="EMBL" id="PZG43137.1"/>
    </source>
</evidence>
<dbReference type="GO" id="GO:0005829">
    <property type="term" value="C:cytosol"/>
    <property type="evidence" value="ECO:0007669"/>
    <property type="project" value="TreeGrafter"/>
</dbReference>
<dbReference type="Proteomes" id="UP000248544">
    <property type="component" value="Unassembled WGS sequence"/>
</dbReference>
<dbReference type="GO" id="GO:0004765">
    <property type="term" value="F:shikimate kinase activity"/>
    <property type="evidence" value="ECO:0007669"/>
    <property type="project" value="TreeGrafter"/>
</dbReference>
<proteinExistence type="predicted"/>
<dbReference type="AlphaFoldDB" id="A0A2W2HA68"/>
<accession>A0A2W2HA68</accession>
<dbReference type="Pfam" id="PF01202">
    <property type="entry name" value="SKI"/>
    <property type="match status" value="1"/>
</dbReference>
<keyword evidence="3" id="KW-0418">Kinase</keyword>
<dbReference type="Gene3D" id="3.40.50.300">
    <property type="entry name" value="P-loop containing nucleotide triphosphate hydrolases"/>
    <property type="match status" value="1"/>
</dbReference>
<dbReference type="EMBL" id="POUA01000142">
    <property type="protein sequence ID" value="PZG43137.1"/>
    <property type="molecule type" value="Genomic_DNA"/>
</dbReference>
<gene>
    <name evidence="3" type="ORF">C1I98_18835</name>
</gene>
<keyword evidence="1" id="KW-0028">Amino-acid biosynthesis</keyword>
<sequence>MGSGKTTVAKLLAERLHREMRDSDPDMRCRYGATAAEMAERLGPAVLHEREWEHLRESLTDHPSSVIAAAASTLDRPEAPAMLEPALVVWLDAPDEVLAERMASGAHRPHFEADLRAMLAKQRARRGPVLARVADLTFDVAARKPEEVVAGVLGALGVGE</sequence>
<name>A0A2W2HA68_9ACTN</name>
<keyword evidence="2" id="KW-0057">Aromatic amino acid biosynthesis</keyword>